<dbReference type="InterPro" id="IPR036465">
    <property type="entry name" value="vWFA_dom_sf"/>
</dbReference>
<dbReference type="InterPro" id="IPR002035">
    <property type="entry name" value="VWF_A"/>
</dbReference>
<feature type="domain" description="VWFA" evidence="2">
    <location>
        <begin position="45"/>
        <end position="216"/>
    </location>
</feature>
<dbReference type="Pfam" id="PF00092">
    <property type="entry name" value="VWA"/>
    <property type="match status" value="2"/>
</dbReference>
<sequence length="683" mass="75757">MCQKAKREKVRLQRAPEEPAREERVRKFVPSREEEQKKCVPKKVDLEIILDVSTSREDVFEGQRQLAMALVERLPIESDHIAIGITSFTREPKLLRRLQTATDRREILDLLRHIEYRGGSTLTARAIGAALQDLHQNRRKDAEGIIVLMNDGFSQDPWSHVLKAAKAIENANVKRFGVALGAEADLRELSLYIGAPERLYRDATRNRFLEDMLHEIGQGCPNEEPEKPTPRPNPCEPEQLDVAFVFDNSVNSTISSERTVNGNKFLLLDILGSLVGITGIRASLISTATPSVVADFSEILERNRLFVAAKNIPAVQNVADYHKAVTFALKELRKNARKSSRKALIVVGPGSLTEGPINVDIPSEITRYAVDSSDKSSIRSLEMLTGARKNVFEFDRNAEFEKALLKLALPTSRMCKELLMKNFEPTIHLSKKAIPDAEETTKKTTTSASTTRSTEKPTTTARTTTIKLRLSTTSRSSAAISMLDVDEQRIENSTHFVSGCLLDVLVVLDASGSVVETFMREKQLVSDILNTLRIGPNNARVAVVKFAAEGKVRRVWGFDDVQQKTAILRALHSTPFSSGTTAAHSALQRAISEYSSARGARPGRATPIAIVFTDGFAQKSIGSEAAQLQRLIPNTFAVAINQNQRINRDVLETIAGSRSRVFTDEDIQRFLDTLAAHANDCRP</sequence>
<dbReference type="SMART" id="SM00327">
    <property type="entry name" value="VWA"/>
    <property type="match status" value="3"/>
</dbReference>
<dbReference type="PANTHER" id="PTHR24020">
    <property type="entry name" value="COLLAGEN ALPHA"/>
    <property type="match status" value="1"/>
</dbReference>
<gene>
    <name evidence="3" type="ORF">MSPICULIGERA_LOCUS6198</name>
</gene>
<feature type="domain" description="VWFA" evidence="2">
    <location>
        <begin position="503"/>
        <end position="678"/>
    </location>
</feature>
<evidence type="ECO:0000256" key="1">
    <source>
        <dbReference type="SAM" id="MobiDB-lite"/>
    </source>
</evidence>
<dbReference type="EMBL" id="CATQJA010001531">
    <property type="protein sequence ID" value="CAJ0567654.1"/>
    <property type="molecule type" value="Genomic_DNA"/>
</dbReference>
<dbReference type="Gene3D" id="3.40.50.410">
    <property type="entry name" value="von Willebrand factor, type A domain"/>
    <property type="match status" value="3"/>
</dbReference>
<reference evidence="3" key="1">
    <citation type="submission" date="2023-06" db="EMBL/GenBank/DDBJ databases">
        <authorList>
            <person name="Delattre M."/>
        </authorList>
    </citation>
    <scope>NUCLEOTIDE SEQUENCE</scope>
    <source>
        <strain evidence="3">AF72</strain>
    </source>
</reference>
<feature type="compositionally biased region" description="Low complexity" evidence="1">
    <location>
        <begin position="443"/>
        <end position="462"/>
    </location>
</feature>
<dbReference type="InterPro" id="IPR050525">
    <property type="entry name" value="ECM_Assembly_Org"/>
</dbReference>
<evidence type="ECO:0000259" key="2">
    <source>
        <dbReference type="PROSITE" id="PS50234"/>
    </source>
</evidence>
<dbReference type="SUPFAM" id="SSF53300">
    <property type="entry name" value="vWA-like"/>
    <property type="match status" value="3"/>
</dbReference>
<dbReference type="CDD" id="cd00198">
    <property type="entry name" value="vWFA"/>
    <property type="match status" value="1"/>
</dbReference>
<dbReference type="PROSITE" id="PS50234">
    <property type="entry name" value="VWFA"/>
    <property type="match status" value="2"/>
</dbReference>
<evidence type="ECO:0000313" key="4">
    <source>
        <dbReference type="Proteomes" id="UP001177023"/>
    </source>
</evidence>
<evidence type="ECO:0000313" key="3">
    <source>
        <dbReference type="EMBL" id="CAJ0567654.1"/>
    </source>
</evidence>
<name>A0AA36FUG4_9BILA</name>
<proteinExistence type="predicted"/>
<keyword evidence="4" id="KW-1185">Reference proteome</keyword>
<comment type="caution">
    <text evidence="3">The sequence shown here is derived from an EMBL/GenBank/DDBJ whole genome shotgun (WGS) entry which is preliminary data.</text>
</comment>
<feature type="region of interest" description="Disordered" evidence="1">
    <location>
        <begin position="435"/>
        <end position="462"/>
    </location>
</feature>
<feature type="non-terminal residue" evidence="3">
    <location>
        <position position="1"/>
    </location>
</feature>
<feature type="compositionally biased region" description="Basic and acidic residues" evidence="1">
    <location>
        <begin position="10"/>
        <end position="23"/>
    </location>
</feature>
<dbReference type="Proteomes" id="UP001177023">
    <property type="component" value="Unassembled WGS sequence"/>
</dbReference>
<feature type="region of interest" description="Disordered" evidence="1">
    <location>
        <begin position="1"/>
        <end position="23"/>
    </location>
</feature>
<dbReference type="PANTHER" id="PTHR24020:SF84">
    <property type="entry name" value="VWFA DOMAIN-CONTAINING PROTEIN"/>
    <property type="match status" value="1"/>
</dbReference>
<dbReference type="AlphaFoldDB" id="A0AA36FUG4"/>
<protein>
    <recommendedName>
        <fullName evidence="2">VWFA domain-containing protein</fullName>
    </recommendedName>
</protein>
<accession>A0AA36FUG4</accession>
<organism evidence="3 4">
    <name type="scientific">Mesorhabditis spiculigera</name>
    <dbReference type="NCBI Taxonomy" id="96644"/>
    <lineage>
        <taxon>Eukaryota</taxon>
        <taxon>Metazoa</taxon>
        <taxon>Ecdysozoa</taxon>
        <taxon>Nematoda</taxon>
        <taxon>Chromadorea</taxon>
        <taxon>Rhabditida</taxon>
        <taxon>Rhabditina</taxon>
        <taxon>Rhabditomorpha</taxon>
        <taxon>Rhabditoidea</taxon>
        <taxon>Rhabditidae</taxon>
        <taxon>Mesorhabditinae</taxon>
        <taxon>Mesorhabditis</taxon>
    </lineage>
</organism>